<dbReference type="GO" id="GO:0003785">
    <property type="term" value="F:actin monomer binding"/>
    <property type="evidence" value="ECO:0007669"/>
    <property type="project" value="TreeGrafter"/>
</dbReference>
<dbReference type="InterPro" id="IPR036140">
    <property type="entry name" value="PFN_sf"/>
</dbReference>
<reference evidence="7" key="1">
    <citation type="submission" date="2022-08" db="EMBL/GenBank/DDBJ databases">
        <authorList>
            <consortium name="DOE Joint Genome Institute"/>
            <person name="Min B."/>
            <person name="Riley R."/>
            <person name="Sierra-Patev S."/>
            <person name="Naranjo-Ortiz M."/>
            <person name="Looney B."/>
            <person name="Konkel Z."/>
            <person name="Slot J.C."/>
            <person name="Sakamoto Y."/>
            <person name="Steenwyk J.L."/>
            <person name="Rokas A."/>
            <person name="Carro J."/>
            <person name="Camarero S."/>
            <person name="Ferreira P."/>
            <person name="Molpeceres G."/>
            <person name="Ruiz-Duenas F.J."/>
            <person name="Serrano A."/>
            <person name="Henrissat B."/>
            <person name="Drula E."/>
            <person name="Hughes K.W."/>
            <person name="Mata J.L."/>
            <person name="Ishikawa N.K."/>
            <person name="Vargas-Isla R."/>
            <person name="Ushijima S."/>
            <person name="Smith C.A."/>
            <person name="Ahrendt S."/>
            <person name="Andreopoulos W."/>
            <person name="He G."/>
            <person name="Labutti K."/>
            <person name="Lipzen A."/>
            <person name="Ng V."/>
            <person name="Sandor L."/>
            <person name="Barry K."/>
            <person name="Martinez A.T."/>
            <person name="Xiao Y."/>
            <person name="Gibbons J.G."/>
            <person name="Terashima K."/>
            <person name="Hibbett D.S."/>
            <person name="Grigoriev I.V."/>
        </authorList>
    </citation>
    <scope>NUCLEOTIDE SEQUENCE</scope>
    <source>
        <strain evidence="7">TFB7829</strain>
    </source>
</reference>
<dbReference type="PANTHER" id="PTHR11604:SF0">
    <property type="entry name" value="PROFILIN"/>
    <property type="match status" value="1"/>
</dbReference>
<sequence length="798" mass="89402">MAWPSSPFDFFPSEVVAMIFELGTFSELGRLQHSPGETPFVFESCSKSNNYSYSPRFPVLVSHVSRKWRSIALNTPALWSTLFFDNASHLERGRAFLERCSPRGSGSQEFCSGYLLDIVIATVPFTRKASQSDDSISKEELEKIFNLLTPVTVRWRSLFLRVRDNTCKKVARDALGHTCGRAPNLEALQLYHFEDYNNVDELIEATIRDPVICFANDVPKLRHLSLIGVNLPWAQTPYLEGLDTLELALHPDKIRPPYEYWDRMLRRSPDLRKLILHYSGPKERWDEEGSSGPAFAWQGDDLWRSDLPSDKIILDKLELLSLTDMDAPYLTRILEHIQLPNVQRLALELSSEEDDSDYSEFLTKCCSAGMSNIESSSVRLFHGSHLSNSSISTVPAADNLVPPLLPFLPILTSLTLSALDCKPTVLRSLLVCLPELRELEVDFQRVCVGDAYPESSLAWHIFAEDEAITHWNDGDEQVVLDGLTRPYIQQGPPLLPKLQVFRILRLGGREVEGIIRNRECLVKDVRNDKTGSPTTPVFRNFDSDNIPTRQRSMYIIKYTRDMEERDPVLQKLIASGCCYLPTTCIEHRFGGWDTLTEASDYLVEENPSAVLRRLEPELRDAYGRKVRAEYCPTPVAPSDFGIDGWTKVMVQSEMINVEESDPAEEDEYGFTEDEGGTYVDTNLLGTGSIAEASIIGAQGGIWATSAGLQLSEEEQATLLQAHSRPDVIQASGLVIGGVKYFCLQSNERSIYLKKGPDGAVVVKTTQAILCCIYKAPTLAGTATNIVEGLADYLISVGY</sequence>
<proteinExistence type="inferred from homology"/>
<dbReference type="GO" id="GO:0005856">
    <property type="term" value="C:cytoskeleton"/>
    <property type="evidence" value="ECO:0007669"/>
    <property type="project" value="UniProtKB-SubCell"/>
</dbReference>
<dbReference type="PANTHER" id="PTHR11604">
    <property type="entry name" value="PROFILIN"/>
    <property type="match status" value="1"/>
</dbReference>
<protein>
    <recommendedName>
        <fullName evidence="6">Profilin</fullName>
    </recommendedName>
</protein>
<dbReference type="InterPro" id="IPR048278">
    <property type="entry name" value="PFN"/>
</dbReference>
<dbReference type="Gene3D" id="3.80.10.10">
    <property type="entry name" value="Ribonuclease Inhibitor"/>
    <property type="match status" value="1"/>
</dbReference>
<dbReference type="SUPFAM" id="SSF52047">
    <property type="entry name" value="RNI-like"/>
    <property type="match status" value="1"/>
</dbReference>
<name>A0AA38Q4S1_9AGAR</name>
<comment type="caution">
    <text evidence="7">The sequence shown here is derived from an EMBL/GenBank/DDBJ whole genome shotgun (WGS) entry which is preliminary data.</text>
</comment>
<evidence type="ECO:0000256" key="1">
    <source>
        <dbReference type="ARBA" id="ARBA00004245"/>
    </source>
</evidence>
<evidence type="ECO:0000313" key="7">
    <source>
        <dbReference type="EMBL" id="KAJ3986866.1"/>
    </source>
</evidence>
<keyword evidence="3" id="KW-0963">Cytoplasm</keyword>
<dbReference type="PRINTS" id="PR00392">
    <property type="entry name" value="PROFILIN"/>
</dbReference>
<organism evidence="7 8">
    <name type="scientific">Lentinula detonsa</name>
    <dbReference type="NCBI Taxonomy" id="2804962"/>
    <lineage>
        <taxon>Eukaryota</taxon>
        <taxon>Fungi</taxon>
        <taxon>Dikarya</taxon>
        <taxon>Basidiomycota</taxon>
        <taxon>Agaricomycotina</taxon>
        <taxon>Agaricomycetes</taxon>
        <taxon>Agaricomycetidae</taxon>
        <taxon>Agaricales</taxon>
        <taxon>Marasmiineae</taxon>
        <taxon>Omphalotaceae</taxon>
        <taxon>Lentinula</taxon>
    </lineage>
</organism>
<dbReference type="AlphaFoldDB" id="A0AA38Q4S1"/>
<dbReference type="SUPFAM" id="SSF55770">
    <property type="entry name" value="Profilin (actin-binding protein)"/>
    <property type="match status" value="1"/>
</dbReference>
<evidence type="ECO:0000313" key="8">
    <source>
        <dbReference type="Proteomes" id="UP001163850"/>
    </source>
</evidence>
<keyword evidence="5" id="KW-0206">Cytoskeleton</keyword>
<dbReference type="InterPro" id="IPR032675">
    <property type="entry name" value="LRR_dom_sf"/>
</dbReference>
<dbReference type="Gene3D" id="3.30.450.30">
    <property type="entry name" value="Dynein light chain 2a, cytoplasmic"/>
    <property type="match status" value="1"/>
</dbReference>
<dbReference type="Proteomes" id="UP001163850">
    <property type="component" value="Unassembled WGS sequence"/>
</dbReference>
<dbReference type="SMART" id="SM00392">
    <property type="entry name" value="PROF"/>
    <property type="match status" value="1"/>
</dbReference>
<dbReference type="CDD" id="cd00148">
    <property type="entry name" value="PROF"/>
    <property type="match status" value="1"/>
</dbReference>
<dbReference type="Pfam" id="PF00235">
    <property type="entry name" value="Profilin"/>
    <property type="match status" value="1"/>
</dbReference>
<evidence type="ECO:0000256" key="2">
    <source>
        <dbReference type="ARBA" id="ARBA00010058"/>
    </source>
</evidence>
<evidence type="ECO:0000256" key="3">
    <source>
        <dbReference type="ARBA" id="ARBA00022490"/>
    </source>
</evidence>
<evidence type="ECO:0000256" key="5">
    <source>
        <dbReference type="ARBA" id="ARBA00023212"/>
    </source>
</evidence>
<dbReference type="InterPro" id="IPR005455">
    <property type="entry name" value="PFN_euk"/>
</dbReference>
<keyword evidence="4 6" id="KW-0009">Actin-binding</keyword>
<gene>
    <name evidence="7" type="ORF">F5890DRAFT_1472690</name>
</gene>
<comment type="similarity">
    <text evidence="2 6">Belongs to the profilin family.</text>
</comment>
<dbReference type="EMBL" id="MU801933">
    <property type="protein sequence ID" value="KAJ3986866.1"/>
    <property type="molecule type" value="Genomic_DNA"/>
</dbReference>
<evidence type="ECO:0000256" key="4">
    <source>
        <dbReference type="ARBA" id="ARBA00023203"/>
    </source>
</evidence>
<dbReference type="GO" id="GO:0005938">
    <property type="term" value="C:cell cortex"/>
    <property type="evidence" value="ECO:0007669"/>
    <property type="project" value="TreeGrafter"/>
</dbReference>
<evidence type="ECO:0000256" key="6">
    <source>
        <dbReference type="RuleBase" id="RU003909"/>
    </source>
</evidence>
<accession>A0AA38Q4S1</accession>
<comment type="subcellular location">
    <subcellularLocation>
        <location evidence="1">Cytoplasm</location>
        <location evidence="1">Cytoskeleton</location>
    </subcellularLocation>
</comment>